<accession>A0ABW3NDA4</accession>
<dbReference type="EMBL" id="JBHTKK010000004">
    <property type="protein sequence ID" value="MFD1065599.1"/>
    <property type="molecule type" value="Genomic_DNA"/>
</dbReference>
<evidence type="ECO:0000313" key="2">
    <source>
        <dbReference type="Proteomes" id="UP001597041"/>
    </source>
</evidence>
<evidence type="ECO:0000313" key="1">
    <source>
        <dbReference type="EMBL" id="MFD1065599.1"/>
    </source>
</evidence>
<dbReference type="RefSeq" id="WP_379591186.1">
    <property type="nucleotide sequence ID" value="NZ_JBHTKK010000004.1"/>
</dbReference>
<evidence type="ECO:0008006" key="3">
    <source>
        <dbReference type="Google" id="ProtNLM"/>
    </source>
</evidence>
<protein>
    <recommendedName>
        <fullName evidence="3">Ribosomal protein L7/L12 C-terminal domain-containing protein</fullName>
    </recommendedName>
</protein>
<proteinExistence type="predicted"/>
<reference evidence="2" key="1">
    <citation type="journal article" date="2019" name="Int. J. Syst. Evol. Microbiol.">
        <title>The Global Catalogue of Microorganisms (GCM) 10K type strain sequencing project: providing services to taxonomists for standard genome sequencing and annotation.</title>
        <authorList>
            <consortium name="The Broad Institute Genomics Platform"/>
            <consortium name="The Broad Institute Genome Sequencing Center for Infectious Disease"/>
            <person name="Wu L."/>
            <person name="Ma J."/>
        </authorList>
    </citation>
    <scope>NUCLEOTIDE SEQUENCE [LARGE SCALE GENOMIC DNA]</scope>
    <source>
        <strain evidence="2">CCUG 56608</strain>
    </source>
</reference>
<dbReference type="Gene3D" id="3.30.1390.10">
    <property type="match status" value="1"/>
</dbReference>
<name>A0ABW3NDA4_9BACI</name>
<sequence length="83" mass="9404">MPTHIAILLIICAATYIIAAKMENKQLRLKLQQKVNYTELASQVHNMLQSNVDDVKIITFIREETAMGLVEAKKYVDNAKDAE</sequence>
<organism evidence="1 2">
    <name type="scientific">Oceanobacillus locisalsi</name>
    <dbReference type="NCBI Taxonomy" id="546107"/>
    <lineage>
        <taxon>Bacteria</taxon>
        <taxon>Bacillati</taxon>
        <taxon>Bacillota</taxon>
        <taxon>Bacilli</taxon>
        <taxon>Bacillales</taxon>
        <taxon>Bacillaceae</taxon>
        <taxon>Oceanobacillus</taxon>
    </lineage>
</organism>
<gene>
    <name evidence="1" type="ORF">ACFQ19_06140</name>
</gene>
<comment type="caution">
    <text evidence="1">The sequence shown here is derived from an EMBL/GenBank/DDBJ whole genome shotgun (WGS) entry which is preliminary data.</text>
</comment>
<dbReference type="InterPro" id="IPR014719">
    <property type="entry name" value="Ribosomal_bL12_C/ClpS-like"/>
</dbReference>
<keyword evidence="2" id="KW-1185">Reference proteome</keyword>
<dbReference type="Proteomes" id="UP001597041">
    <property type="component" value="Unassembled WGS sequence"/>
</dbReference>